<keyword evidence="1" id="KW-1133">Transmembrane helix</keyword>
<evidence type="ECO:0000313" key="3">
    <source>
        <dbReference type="EMBL" id="VAW62381.1"/>
    </source>
</evidence>
<dbReference type="EMBL" id="UOFI01000022">
    <property type="protein sequence ID" value="VAW62381.1"/>
    <property type="molecule type" value="Genomic_DNA"/>
</dbReference>
<keyword evidence="1" id="KW-0472">Membrane</keyword>
<feature type="transmembrane region" description="Helical" evidence="1">
    <location>
        <begin position="38"/>
        <end position="57"/>
    </location>
</feature>
<dbReference type="AlphaFoldDB" id="A0A3B0X3Q4"/>
<name>A0A3B0X3Q4_9ZZZZ</name>
<evidence type="ECO:0000256" key="1">
    <source>
        <dbReference type="SAM" id="Phobius"/>
    </source>
</evidence>
<feature type="transmembrane region" description="Helical" evidence="1">
    <location>
        <begin position="15"/>
        <end position="33"/>
    </location>
</feature>
<proteinExistence type="predicted"/>
<gene>
    <name evidence="3" type="ORF">MNBD_GAMMA09-3597</name>
</gene>
<dbReference type="Gene3D" id="2.40.50.140">
    <property type="entry name" value="Nucleic acid-binding proteins"/>
    <property type="match status" value="1"/>
</dbReference>
<keyword evidence="1" id="KW-0812">Transmembrane</keyword>
<sequence>MESLVEYFLQNHDKLLYVIAGLSLVLELTVMGLSGPLLFFSVGCAITGLFVSFGFLSDWEYEALSVGMSTSLCALLLWKPLRKFQGPARVSDSSSDMIGQVVPVNDEVTASGGSIRHSGISWQARLDPGCGLKSLESGMRVEICAVDGNVMVVREPVSN</sequence>
<feature type="domain" description="NfeD-like C-terminal" evidence="2">
    <location>
        <begin position="96"/>
        <end position="154"/>
    </location>
</feature>
<protein>
    <recommendedName>
        <fullName evidence="2">NfeD-like C-terminal domain-containing protein</fullName>
    </recommendedName>
</protein>
<accession>A0A3B0X3Q4</accession>
<dbReference type="InterPro" id="IPR002810">
    <property type="entry name" value="NfeD-like_C"/>
</dbReference>
<evidence type="ECO:0000259" key="2">
    <source>
        <dbReference type="Pfam" id="PF01957"/>
    </source>
</evidence>
<dbReference type="InterPro" id="IPR012340">
    <property type="entry name" value="NA-bd_OB-fold"/>
</dbReference>
<reference evidence="3" key="1">
    <citation type="submission" date="2018-06" db="EMBL/GenBank/DDBJ databases">
        <authorList>
            <person name="Zhirakovskaya E."/>
        </authorList>
    </citation>
    <scope>NUCLEOTIDE SEQUENCE</scope>
</reference>
<dbReference type="Pfam" id="PF01957">
    <property type="entry name" value="NfeD"/>
    <property type="match status" value="1"/>
</dbReference>
<organism evidence="3">
    <name type="scientific">hydrothermal vent metagenome</name>
    <dbReference type="NCBI Taxonomy" id="652676"/>
    <lineage>
        <taxon>unclassified sequences</taxon>
        <taxon>metagenomes</taxon>
        <taxon>ecological metagenomes</taxon>
    </lineage>
</organism>